<dbReference type="GO" id="GO:0016787">
    <property type="term" value="F:hydrolase activity"/>
    <property type="evidence" value="ECO:0007669"/>
    <property type="project" value="UniProtKB-KW"/>
</dbReference>
<sequence>MKIKIYRGTHQIGGCATEISTEKHRVIIDFGAKLSDSESGKGLTDEQLVEKVFQNGKPCEAVLFSHYHGDHIGLYRKIPEGIPLYLGKTAKKIMEQITERLDKLPDVTEKGLPRVQAVKPYYPAKPLLFGDIRITPYAEAFGETETFAMYRDKLKMLQDGEVFQM</sequence>
<evidence type="ECO:0000259" key="1">
    <source>
        <dbReference type="Pfam" id="PF00753"/>
    </source>
</evidence>
<name>A0A7X3MEV0_9FIRM</name>
<dbReference type="SUPFAM" id="SSF56281">
    <property type="entry name" value="Metallo-hydrolase/oxidoreductase"/>
    <property type="match status" value="1"/>
</dbReference>
<evidence type="ECO:0000313" key="2">
    <source>
        <dbReference type="EMBL" id="MXP75124.1"/>
    </source>
</evidence>
<reference evidence="2 3" key="1">
    <citation type="submission" date="2019-12" db="EMBL/GenBank/DDBJ databases">
        <title>Sporaefaciens musculi gen. nov., sp. nov., a novel bacterium isolated from the caecum of an obese mouse.</title>
        <authorList>
            <person name="Rasmussen T.S."/>
            <person name="Streidl T."/>
            <person name="Hitch T.C.A."/>
            <person name="Wortmann E."/>
            <person name="Deptula P."/>
            <person name="Hansen M."/>
            <person name="Nielsen D.S."/>
            <person name="Clavel T."/>
            <person name="Vogensen F.K."/>
        </authorList>
    </citation>
    <scope>NUCLEOTIDE SEQUENCE [LARGE SCALE GENOMIC DNA]</scope>
    <source>
        <strain evidence="2 3">WCA-9-b2</strain>
    </source>
</reference>
<accession>A0A7X3MEV0</accession>
<keyword evidence="3" id="KW-1185">Reference proteome</keyword>
<organism evidence="2 3">
    <name type="scientific">Sporofaciens musculi</name>
    <dbReference type="NCBI Taxonomy" id="2681861"/>
    <lineage>
        <taxon>Bacteria</taxon>
        <taxon>Bacillati</taxon>
        <taxon>Bacillota</taxon>
        <taxon>Clostridia</taxon>
        <taxon>Lachnospirales</taxon>
        <taxon>Lachnospiraceae</taxon>
        <taxon>Sporofaciens</taxon>
    </lineage>
</organism>
<dbReference type="EMBL" id="WUQX01000001">
    <property type="protein sequence ID" value="MXP75124.1"/>
    <property type="molecule type" value="Genomic_DNA"/>
</dbReference>
<dbReference type="Proteomes" id="UP000460412">
    <property type="component" value="Unassembled WGS sequence"/>
</dbReference>
<evidence type="ECO:0000313" key="3">
    <source>
        <dbReference type="Proteomes" id="UP000460412"/>
    </source>
</evidence>
<feature type="domain" description="Metallo-beta-lactamase" evidence="1">
    <location>
        <begin position="19"/>
        <end position="103"/>
    </location>
</feature>
<dbReference type="Gene3D" id="3.60.15.10">
    <property type="entry name" value="Ribonuclease Z/Hydroxyacylglutathione hydrolase-like"/>
    <property type="match status" value="1"/>
</dbReference>
<comment type="caution">
    <text evidence="2">The sequence shown here is derived from an EMBL/GenBank/DDBJ whole genome shotgun (WGS) entry which is preliminary data.</text>
</comment>
<gene>
    <name evidence="2" type="ORF">GN277_06935</name>
</gene>
<dbReference type="InterPro" id="IPR001279">
    <property type="entry name" value="Metallo-B-lactamas"/>
</dbReference>
<dbReference type="RefSeq" id="WP_159750433.1">
    <property type="nucleotide sequence ID" value="NZ_WUQX01000001.1"/>
</dbReference>
<proteinExistence type="predicted"/>
<keyword evidence="2" id="KW-0378">Hydrolase</keyword>
<dbReference type="AlphaFoldDB" id="A0A7X3MEV0"/>
<dbReference type="InterPro" id="IPR036866">
    <property type="entry name" value="RibonucZ/Hydroxyglut_hydro"/>
</dbReference>
<protein>
    <submittedName>
        <fullName evidence="2">MBL fold metallo-hydrolase</fullName>
    </submittedName>
</protein>
<dbReference type="Pfam" id="PF00753">
    <property type="entry name" value="Lactamase_B"/>
    <property type="match status" value="1"/>
</dbReference>